<dbReference type="EC" id="2.5.1.3" evidence="9"/>
<dbReference type="SUPFAM" id="SSF51391">
    <property type="entry name" value="Thiamin phosphate synthase"/>
    <property type="match status" value="1"/>
</dbReference>
<dbReference type="CDD" id="cd00564">
    <property type="entry name" value="TMP_TenI"/>
    <property type="match status" value="1"/>
</dbReference>
<evidence type="ECO:0000256" key="9">
    <source>
        <dbReference type="HAMAP-Rule" id="MF_00097"/>
    </source>
</evidence>
<dbReference type="GO" id="GO:0000287">
    <property type="term" value="F:magnesium ion binding"/>
    <property type="evidence" value="ECO:0007669"/>
    <property type="project" value="UniProtKB-UniRule"/>
</dbReference>
<feature type="binding site" evidence="9">
    <location>
        <begin position="207"/>
        <end position="208"/>
    </location>
    <ligand>
        <name>2-[(2R,5Z)-2-carboxy-4-methylthiazol-5(2H)-ylidene]ethyl phosphate</name>
        <dbReference type="ChEBI" id="CHEBI:62899"/>
    </ligand>
</feature>
<evidence type="ECO:0000256" key="7">
    <source>
        <dbReference type="ARBA" id="ARBA00047851"/>
    </source>
</evidence>
<dbReference type="GO" id="GO:0005737">
    <property type="term" value="C:cytoplasm"/>
    <property type="evidence" value="ECO:0007669"/>
    <property type="project" value="TreeGrafter"/>
</dbReference>
<dbReference type="PANTHER" id="PTHR20857:SF15">
    <property type="entry name" value="THIAMINE-PHOSPHATE SYNTHASE"/>
    <property type="match status" value="1"/>
</dbReference>
<dbReference type="UniPathway" id="UPA00060">
    <property type="reaction ID" value="UER00141"/>
</dbReference>
<evidence type="ECO:0000259" key="12">
    <source>
        <dbReference type="Pfam" id="PF02581"/>
    </source>
</evidence>
<feature type="binding site" evidence="9">
    <location>
        <position position="91"/>
    </location>
    <ligand>
        <name>4-amino-2-methyl-5-(diphosphooxymethyl)pyrimidine</name>
        <dbReference type="ChEBI" id="CHEBI:57841"/>
    </ligand>
</feature>
<keyword evidence="5 9" id="KW-0784">Thiamine biosynthesis</keyword>
<gene>
    <name evidence="9" type="primary">thiE</name>
    <name evidence="13" type="ORF">DKZ56_10005</name>
</gene>
<comment type="function">
    <text evidence="9">Condenses 4-methyl-5-(beta-hydroxyethyl)thiazole monophosphate (THZ-P) and 2-methyl-4-amino-5-hydroxymethyl pyrimidine pyrophosphate (HMP-PP) to form thiamine monophosphate (TMP).</text>
</comment>
<name>A0A4V1A3G6_9BACL</name>
<evidence type="ECO:0000313" key="14">
    <source>
        <dbReference type="Proteomes" id="UP000291151"/>
    </source>
</evidence>
<dbReference type="KEGG" id="uth:DKZ56_10005"/>
<dbReference type="Proteomes" id="UP000291151">
    <property type="component" value="Chromosome"/>
</dbReference>
<dbReference type="InterPro" id="IPR034291">
    <property type="entry name" value="TMP_synthase"/>
</dbReference>
<feature type="binding site" evidence="9">
    <location>
        <position position="129"/>
    </location>
    <ligand>
        <name>4-amino-2-methyl-5-(diphosphooxymethyl)pyrimidine</name>
        <dbReference type="ChEBI" id="CHEBI:57841"/>
    </ligand>
</feature>
<feature type="binding site" evidence="9">
    <location>
        <position position="158"/>
    </location>
    <ligand>
        <name>4-amino-2-methyl-5-(diphosphooxymethyl)pyrimidine</name>
        <dbReference type="ChEBI" id="CHEBI:57841"/>
    </ligand>
</feature>
<dbReference type="GO" id="GO:0009228">
    <property type="term" value="P:thiamine biosynthetic process"/>
    <property type="evidence" value="ECO:0007669"/>
    <property type="project" value="UniProtKB-KW"/>
</dbReference>
<dbReference type="FunFam" id="3.20.20.70:FF:000096">
    <property type="entry name" value="Thiamine-phosphate synthase"/>
    <property type="match status" value="1"/>
</dbReference>
<evidence type="ECO:0000256" key="10">
    <source>
        <dbReference type="RuleBase" id="RU003826"/>
    </source>
</evidence>
<comment type="catalytic activity">
    <reaction evidence="8 9 10">
        <text>2-[(2R,5Z)-2-carboxy-4-methylthiazol-5(2H)-ylidene]ethyl phosphate + 4-amino-2-methyl-5-(diphosphooxymethyl)pyrimidine + 2 H(+) = thiamine phosphate + CO2 + diphosphate</text>
        <dbReference type="Rhea" id="RHEA:47844"/>
        <dbReference type="ChEBI" id="CHEBI:15378"/>
        <dbReference type="ChEBI" id="CHEBI:16526"/>
        <dbReference type="ChEBI" id="CHEBI:33019"/>
        <dbReference type="ChEBI" id="CHEBI:37575"/>
        <dbReference type="ChEBI" id="CHEBI:57841"/>
        <dbReference type="ChEBI" id="CHEBI:62899"/>
        <dbReference type="EC" id="2.5.1.3"/>
    </reaction>
</comment>
<keyword evidence="2 9" id="KW-0808">Transferase</keyword>
<comment type="catalytic activity">
    <reaction evidence="7 9 10">
        <text>2-(2-carboxy-4-methylthiazol-5-yl)ethyl phosphate + 4-amino-2-methyl-5-(diphosphooxymethyl)pyrimidine + 2 H(+) = thiamine phosphate + CO2 + diphosphate</text>
        <dbReference type="Rhea" id="RHEA:47848"/>
        <dbReference type="ChEBI" id="CHEBI:15378"/>
        <dbReference type="ChEBI" id="CHEBI:16526"/>
        <dbReference type="ChEBI" id="CHEBI:33019"/>
        <dbReference type="ChEBI" id="CHEBI:37575"/>
        <dbReference type="ChEBI" id="CHEBI:57841"/>
        <dbReference type="ChEBI" id="CHEBI:62890"/>
        <dbReference type="EC" id="2.5.1.3"/>
    </reaction>
</comment>
<evidence type="ECO:0000256" key="8">
    <source>
        <dbReference type="ARBA" id="ARBA00047883"/>
    </source>
</evidence>
<evidence type="ECO:0000256" key="2">
    <source>
        <dbReference type="ARBA" id="ARBA00022679"/>
    </source>
</evidence>
<dbReference type="EMBL" id="CP036528">
    <property type="protein sequence ID" value="QBK27180.1"/>
    <property type="molecule type" value="Genomic_DNA"/>
</dbReference>
<feature type="binding site" evidence="9">
    <location>
        <position position="187"/>
    </location>
    <ligand>
        <name>2-[(2R,5Z)-2-carboxy-4-methylthiazol-5(2H)-ylidene]ethyl phosphate</name>
        <dbReference type="ChEBI" id="CHEBI:62899"/>
    </ligand>
</feature>
<accession>A0A4V1A3G6</accession>
<dbReference type="InterPro" id="IPR022998">
    <property type="entry name" value="ThiamineP_synth_TenI"/>
</dbReference>
<comment type="cofactor">
    <cofactor evidence="9">
        <name>Mg(2+)</name>
        <dbReference type="ChEBI" id="CHEBI:18420"/>
    </cofactor>
    <text evidence="9">Binds 1 Mg(2+) ion per subunit.</text>
</comment>
<feature type="binding site" evidence="9">
    <location>
        <begin position="155"/>
        <end position="157"/>
    </location>
    <ligand>
        <name>2-[(2R,5Z)-2-carboxy-4-methylthiazol-5(2H)-ylidene]ethyl phosphate</name>
        <dbReference type="ChEBI" id="CHEBI:62899"/>
    </ligand>
</feature>
<evidence type="ECO:0000256" key="5">
    <source>
        <dbReference type="ARBA" id="ARBA00022977"/>
    </source>
</evidence>
<keyword evidence="3 9" id="KW-0479">Metal-binding</keyword>
<evidence type="ECO:0000256" key="6">
    <source>
        <dbReference type="ARBA" id="ARBA00047334"/>
    </source>
</evidence>
<comment type="catalytic activity">
    <reaction evidence="6 9 10">
        <text>4-methyl-5-(2-phosphooxyethyl)-thiazole + 4-amino-2-methyl-5-(diphosphooxymethyl)pyrimidine + H(+) = thiamine phosphate + diphosphate</text>
        <dbReference type="Rhea" id="RHEA:22328"/>
        <dbReference type="ChEBI" id="CHEBI:15378"/>
        <dbReference type="ChEBI" id="CHEBI:33019"/>
        <dbReference type="ChEBI" id="CHEBI:37575"/>
        <dbReference type="ChEBI" id="CHEBI:57841"/>
        <dbReference type="ChEBI" id="CHEBI:58296"/>
        <dbReference type="EC" id="2.5.1.3"/>
    </reaction>
</comment>
<dbReference type="InterPro" id="IPR036206">
    <property type="entry name" value="ThiamineP_synth_sf"/>
</dbReference>
<evidence type="ECO:0000256" key="1">
    <source>
        <dbReference type="ARBA" id="ARBA00005165"/>
    </source>
</evidence>
<protein>
    <recommendedName>
        <fullName evidence="9">Thiamine-phosphate synthase</fullName>
        <shortName evidence="9">TP synthase</shortName>
        <shortName evidence="9">TPS</shortName>
        <ecNumber evidence="9">2.5.1.3</ecNumber>
    </recommendedName>
    <alternativeName>
        <fullName evidence="9">Thiamine-phosphate pyrophosphorylase</fullName>
        <shortName evidence="9">TMP pyrophosphorylase</shortName>
        <shortName evidence="9">TMP-PPase</shortName>
    </alternativeName>
</protein>
<feature type="binding site" evidence="9">
    <location>
        <begin position="56"/>
        <end position="60"/>
    </location>
    <ligand>
        <name>4-amino-2-methyl-5-(diphosphooxymethyl)pyrimidine</name>
        <dbReference type="ChEBI" id="CHEBI:57841"/>
    </ligand>
</feature>
<proteinExistence type="inferred from homology"/>
<feature type="domain" description="Thiamine phosphate synthase/TenI" evidence="12">
    <location>
        <begin position="26"/>
        <end position="210"/>
    </location>
</feature>
<comment type="pathway">
    <text evidence="1 9 11">Cofactor biosynthesis; thiamine diphosphate biosynthesis; thiamine phosphate from 4-amino-2-methyl-5-diphosphomethylpyrimidine and 4-methyl-5-(2-phosphoethyl)-thiazole: step 1/1.</text>
</comment>
<dbReference type="GO" id="GO:0009229">
    <property type="term" value="P:thiamine diphosphate biosynthetic process"/>
    <property type="evidence" value="ECO:0007669"/>
    <property type="project" value="UniProtKB-UniRule"/>
</dbReference>
<dbReference type="PANTHER" id="PTHR20857">
    <property type="entry name" value="THIAMINE-PHOSPHATE PYROPHOSPHORYLASE"/>
    <property type="match status" value="1"/>
</dbReference>
<keyword evidence="4 9" id="KW-0460">Magnesium</keyword>
<dbReference type="AlphaFoldDB" id="A0A4V1A3G6"/>
<comment type="similarity">
    <text evidence="9 10">Belongs to the thiamine-phosphate synthase family.</text>
</comment>
<evidence type="ECO:0000256" key="11">
    <source>
        <dbReference type="RuleBase" id="RU004253"/>
    </source>
</evidence>
<dbReference type="GO" id="GO:0004789">
    <property type="term" value="F:thiamine-phosphate diphosphorylase activity"/>
    <property type="evidence" value="ECO:0007669"/>
    <property type="project" value="UniProtKB-UniRule"/>
</dbReference>
<dbReference type="NCBIfam" id="TIGR00693">
    <property type="entry name" value="thiE"/>
    <property type="match status" value="1"/>
</dbReference>
<keyword evidence="14" id="KW-1185">Reference proteome</keyword>
<feature type="binding site" evidence="9">
    <location>
        <position position="111"/>
    </location>
    <ligand>
        <name>Mg(2+)</name>
        <dbReference type="ChEBI" id="CHEBI:18420"/>
    </ligand>
</feature>
<dbReference type="Pfam" id="PF02581">
    <property type="entry name" value="TMP-TENI"/>
    <property type="match status" value="1"/>
</dbReference>
<reference evidence="13 14" key="1">
    <citation type="submission" date="2019-02" db="EMBL/GenBank/DDBJ databases">
        <title>Ureibacillus thermophilus.</title>
        <authorList>
            <person name="Sunny J.S."/>
            <person name="Natarajan A."/>
            <person name="Saleena L.M."/>
        </authorList>
    </citation>
    <scope>NUCLEOTIDE SEQUENCE [LARGE SCALE GENOMIC DNA]</scope>
    <source>
        <strain evidence="13 14">LM102</strain>
    </source>
</reference>
<evidence type="ECO:0000256" key="4">
    <source>
        <dbReference type="ARBA" id="ARBA00022842"/>
    </source>
</evidence>
<evidence type="ECO:0000256" key="3">
    <source>
        <dbReference type="ARBA" id="ARBA00022723"/>
    </source>
</evidence>
<dbReference type="InterPro" id="IPR013785">
    <property type="entry name" value="Aldolase_TIM"/>
</dbReference>
<organism evidence="13 14">
    <name type="scientific">Ureibacillus thermophilus</name>
    <dbReference type="NCBI Taxonomy" id="367743"/>
    <lineage>
        <taxon>Bacteria</taxon>
        <taxon>Bacillati</taxon>
        <taxon>Bacillota</taxon>
        <taxon>Bacilli</taxon>
        <taxon>Bacillales</taxon>
        <taxon>Caryophanaceae</taxon>
        <taxon>Ureibacillus</taxon>
    </lineage>
</organism>
<sequence length="235" mass="26201">MALPTILPIAFIVRRWKLLNRKDLAVYFIMGTENCKNENPLHLLEEALQAGITIFQLREKGKQPLVGKELEQFAMKCKALCKQYQVPFIINDDVDLALKIDADGVHVGQDDAPLQEIRKKFQGKIIGVSVHNEEEMMNAVKWGADYVGIGPIYETKSKPDAKKPEGVTFLKKARNMYPDFPIVAIGGITPMNAKEVLESGADGVAVISAICDSGNRKETVQLLKGFKLIEKKEFT</sequence>
<dbReference type="Gene3D" id="3.20.20.70">
    <property type="entry name" value="Aldolase class I"/>
    <property type="match status" value="1"/>
</dbReference>
<dbReference type="HAMAP" id="MF_00097">
    <property type="entry name" value="TMP_synthase"/>
    <property type="match status" value="1"/>
</dbReference>
<evidence type="ECO:0000313" key="13">
    <source>
        <dbReference type="EMBL" id="QBK27180.1"/>
    </source>
</evidence>
<feature type="binding site" evidence="9">
    <location>
        <position position="92"/>
    </location>
    <ligand>
        <name>Mg(2+)</name>
        <dbReference type="ChEBI" id="CHEBI:18420"/>
    </ligand>
</feature>